<accession>A0A7X3FJ17</accession>
<feature type="transmembrane region" description="Helical" evidence="2">
    <location>
        <begin position="128"/>
        <end position="150"/>
    </location>
</feature>
<feature type="transmembrane region" description="Helical" evidence="2">
    <location>
        <begin position="88"/>
        <end position="107"/>
    </location>
</feature>
<sequence length="398" mass="44506">MLMMNFVSSIIFIYIGIFINLYIWQVNNSIFEVSWFNLVMFIGWGISFILGARMLYRQTIRLLLALSAVSGAAAFLLLTFLTLDNRNLWIAIIGLPVGLMWGFYTVAQNLSVSFSGKGSEVASFFAANNLIGQVLSMVIPIVSAQFIGWFGYESSFILMFVFVIVMLLFSYTMPKISMPLSEGPQLGFWKELAVKKVFGSRQSIWLVLSILAGGVFMQFQNLFTLVFTFTVTQDKLLIALLNVLYTGSAFLGLALYRKFKWNDNLCLWLGVTLLSAGFVVALFPLHPLLILSNVLTAFGMFFFAMIWNAQQFQCIENYPPARKAAFLIWREGLLIGMRIILLVFIMQLQSLDGWLYVALIGTTLISLILIPVFQAKAVKVMVTGRAPSSPGASISEGT</sequence>
<keyword evidence="2" id="KW-1133">Transmembrane helix</keyword>
<dbReference type="Gene3D" id="1.20.1250.20">
    <property type="entry name" value="MFS general substrate transporter like domains"/>
    <property type="match status" value="1"/>
</dbReference>
<protein>
    <submittedName>
        <fullName evidence="3">MFS transporter</fullName>
    </submittedName>
</protein>
<feature type="transmembrane region" description="Helical" evidence="2">
    <location>
        <begin position="30"/>
        <end position="50"/>
    </location>
</feature>
<feature type="transmembrane region" description="Helical" evidence="2">
    <location>
        <begin position="289"/>
        <end position="307"/>
    </location>
</feature>
<reference evidence="3 4" key="1">
    <citation type="journal article" date="2019" name="Microorganisms">
        <title>Paenibacillus lutrae sp. nov., A Chitinolytic Species Isolated from A River Otter in Castril Natural Park, Granada, Spain.</title>
        <authorList>
            <person name="Rodriguez M."/>
            <person name="Reina J.C."/>
            <person name="Bejar V."/>
            <person name="Llamas I."/>
        </authorList>
    </citation>
    <scope>NUCLEOTIDE SEQUENCE [LARGE SCALE GENOMIC DNA]</scope>
    <source>
        <strain evidence="3 4">N10</strain>
    </source>
</reference>
<feature type="transmembrane region" description="Helical" evidence="2">
    <location>
        <begin position="7"/>
        <end position="24"/>
    </location>
</feature>
<name>A0A7X3FJ17_9BACL</name>
<keyword evidence="2" id="KW-0812">Transmembrane</keyword>
<feature type="transmembrane region" description="Helical" evidence="2">
    <location>
        <begin position="327"/>
        <end position="348"/>
    </location>
</feature>
<comment type="subcellular location">
    <subcellularLocation>
        <location evidence="1">Cell membrane</location>
        <topology evidence="1">Multi-pass membrane protein</topology>
    </subcellularLocation>
</comment>
<dbReference type="InterPro" id="IPR011701">
    <property type="entry name" value="MFS"/>
</dbReference>
<dbReference type="GO" id="GO:0022857">
    <property type="term" value="F:transmembrane transporter activity"/>
    <property type="evidence" value="ECO:0007669"/>
    <property type="project" value="InterPro"/>
</dbReference>
<gene>
    <name evidence="3" type="ORF">EDM21_11955</name>
</gene>
<feature type="transmembrane region" description="Helical" evidence="2">
    <location>
        <begin position="156"/>
        <end position="173"/>
    </location>
</feature>
<proteinExistence type="predicted"/>
<dbReference type="SUPFAM" id="SSF103473">
    <property type="entry name" value="MFS general substrate transporter"/>
    <property type="match status" value="1"/>
</dbReference>
<dbReference type="AlphaFoldDB" id="A0A7X3FJ17"/>
<evidence type="ECO:0000313" key="4">
    <source>
        <dbReference type="Proteomes" id="UP000490800"/>
    </source>
</evidence>
<feature type="transmembrane region" description="Helical" evidence="2">
    <location>
        <begin position="62"/>
        <end position="82"/>
    </location>
</feature>
<dbReference type="InterPro" id="IPR036259">
    <property type="entry name" value="MFS_trans_sf"/>
</dbReference>
<evidence type="ECO:0000256" key="1">
    <source>
        <dbReference type="ARBA" id="ARBA00004651"/>
    </source>
</evidence>
<keyword evidence="4" id="KW-1185">Reference proteome</keyword>
<feature type="transmembrane region" description="Helical" evidence="2">
    <location>
        <begin position="204"/>
        <end position="230"/>
    </location>
</feature>
<feature type="transmembrane region" description="Helical" evidence="2">
    <location>
        <begin position="354"/>
        <end position="373"/>
    </location>
</feature>
<dbReference type="OrthoDB" id="2371185at2"/>
<feature type="transmembrane region" description="Helical" evidence="2">
    <location>
        <begin position="265"/>
        <end position="283"/>
    </location>
</feature>
<comment type="caution">
    <text evidence="3">The sequence shown here is derived from an EMBL/GenBank/DDBJ whole genome shotgun (WGS) entry which is preliminary data.</text>
</comment>
<feature type="transmembrane region" description="Helical" evidence="2">
    <location>
        <begin position="236"/>
        <end position="256"/>
    </location>
</feature>
<dbReference type="EMBL" id="RHLK01000005">
    <property type="protein sequence ID" value="MVP00227.1"/>
    <property type="molecule type" value="Genomic_DNA"/>
</dbReference>
<keyword evidence="2" id="KW-0472">Membrane</keyword>
<dbReference type="GO" id="GO:0005886">
    <property type="term" value="C:plasma membrane"/>
    <property type="evidence" value="ECO:0007669"/>
    <property type="project" value="UniProtKB-SubCell"/>
</dbReference>
<dbReference type="Proteomes" id="UP000490800">
    <property type="component" value="Unassembled WGS sequence"/>
</dbReference>
<organism evidence="3 4">
    <name type="scientific">Paenibacillus lutrae</name>
    <dbReference type="NCBI Taxonomy" id="2078573"/>
    <lineage>
        <taxon>Bacteria</taxon>
        <taxon>Bacillati</taxon>
        <taxon>Bacillota</taxon>
        <taxon>Bacilli</taxon>
        <taxon>Bacillales</taxon>
        <taxon>Paenibacillaceae</taxon>
        <taxon>Paenibacillus</taxon>
    </lineage>
</organism>
<evidence type="ECO:0000313" key="3">
    <source>
        <dbReference type="EMBL" id="MVP00227.1"/>
    </source>
</evidence>
<evidence type="ECO:0000256" key="2">
    <source>
        <dbReference type="SAM" id="Phobius"/>
    </source>
</evidence>
<dbReference type="Pfam" id="PF07690">
    <property type="entry name" value="MFS_1"/>
    <property type="match status" value="1"/>
</dbReference>